<proteinExistence type="predicted"/>
<organism evidence="3 5">
    <name type="scientific">Rhodococcus hoagii</name>
    <name type="common">Corynebacterium equii</name>
    <dbReference type="NCBI Taxonomy" id="43767"/>
    <lineage>
        <taxon>Bacteria</taxon>
        <taxon>Bacillati</taxon>
        <taxon>Actinomycetota</taxon>
        <taxon>Actinomycetes</taxon>
        <taxon>Mycobacteriales</taxon>
        <taxon>Nocardiaceae</taxon>
        <taxon>Prescottella</taxon>
    </lineage>
</organism>
<evidence type="ECO:0000313" key="5">
    <source>
        <dbReference type="Proteomes" id="UP000603463"/>
    </source>
</evidence>
<evidence type="ECO:0000313" key="4">
    <source>
        <dbReference type="EMBL" id="NKW44211.1"/>
    </source>
</evidence>
<protein>
    <submittedName>
        <fullName evidence="3">Uncharacterized protein</fullName>
    </submittedName>
</protein>
<reference evidence="3" key="2">
    <citation type="journal article" date="2020" name="Environ. Microbiol.">
        <title>The novel and transferable erm(51) gene confers Macrolides, Lincosamides, and Streptogramins B (MLSB) resistance to clonal Rhodococcus equi in the environment.</title>
        <authorList>
            <person name="Huber L."/>
            <person name="Giguere S."/>
            <person name="Slovis N.M."/>
            <person name="Alvarez-Narvaez S."/>
            <person name="Hart K.A."/>
            <person name="Greiter M."/>
            <person name="Morris E.R.A."/>
            <person name="Cohen N.D."/>
        </authorList>
    </citation>
    <scope>NUCLEOTIDE SEQUENCE</scope>
    <source>
        <strain evidence="3">Lh_116_1</strain>
        <strain evidence="4">Lh_16_1</strain>
    </source>
</reference>
<dbReference type="EMBL" id="WVDC01000017">
    <property type="protein sequence ID" value="NKW44211.1"/>
    <property type="molecule type" value="Genomic_DNA"/>
</dbReference>
<dbReference type="Gene3D" id="1.10.10.10">
    <property type="entry name" value="Winged helix-like DNA-binding domain superfamily/Winged helix DNA-binding domain"/>
    <property type="match status" value="1"/>
</dbReference>
<feature type="compositionally biased region" description="Polar residues" evidence="1">
    <location>
        <begin position="113"/>
        <end position="122"/>
    </location>
</feature>
<dbReference type="Proteomes" id="UP000808906">
    <property type="component" value="Unassembled WGS sequence"/>
</dbReference>
<dbReference type="EMBL" id="WUXR01000025">
    <property type="protein sequence ID" value="MBM4568862.1"/>
    <property type="molecule type" value="Genomic_DNA"/>
</dbReference>
<dbReference type="Proteomes" id="UP000603463">
    <property type="component" value="Unassembled WGS sequence"/>
</dbReference>
<gene>
    <name evidence="2" type="ORF">GS441_26670</name>
    <name evidence="3" type="ORF">GS882_28150</name>
    <name evidence="4" type="ORF">GS947_22260</name>
</gene>
<reference evidence="2" key="1">
    <citation type="submission" date="2019-11" db="EMBL/GenBank/DDBJ databases">
        <title>Spread of Macrolides and rifampicin resistant Rhodococcus equi in clinical isolates in the USA.</title>
        <authorList>
            <person name="Alvarez-Narvaez S."/>
            <person name="Huber L."/>
            <person name="Cohen N.D."/>
            <person name="Slovis N."/>
            <person name="Greiter M."/>
            <person name="Giguere S."/>
            <person name="Hart K."/>
        </authorList>
    </citation>
    <scope>NUCLEOTIDE SEQUENCE</scope>
    <source>
        <strain evidence="2">Lh_17</strain>
    </source>
</reference>
<evidence type="ECO:0000313" key="3">
    <source>
        <dbReference type="EMBL" id="NKT81898.1"/>
    </source>
</evidence>
<dbReference type="SUPFAM" id="SSF46785">
    <property type="entry name" value="Winged helix' DNA-binding domain"/>
    <property type="match status" value="1"/>
</dbReference>
<dbReference type="RefSeq" id="WP_202979222.1">
    <property type="nucleotide sequence ID" value="NZ_CP095479.1"/>
</dbReference>
<accession>A0A9Q4ZSH1</accession>
<feature type="region of interest" description="Disordered" evidence="1">
    <location>
        <begin position="113"/>
        <end position="144"/>
    </location>
</feature>
<dbReference type="Proteomes" id="UP000608063">
    <property type="component" value="Unassembled WGS sequence"/>
</dbReference>
<dbReference type="InterPro" id="IPR036390">
    <property type="entry name" value="WH_DNA-bd_sf"/>
</dbReference>
<sequence length="581" mass="63386">MRIDPGRTHDYATTSTMPTSAPDVPWAVYLAGTDHRYRLLAFDFDSGRHGADAARLDADRIAAHLADLGVEHLRTHSGPTGGQHVWVRLDAPGAAPAEVRQLAHALRQHYPTLDTSPLSNAATGAVRPPGAPHRNGGHSLPHHEPSRLTEALNRMAQPSPIEIVEWLLARHPHTAGDPQPPGTRTVRIVEDAAGPHLDRPRRPLAERTRQLLAAAPLAGTDRSALAHSILLGMARSGHTLADVVAAIETAPGLVRLREDRDRGRDDTERQWQRALATAAQFPATVLVERAPVDDELDRVEESLTADPSRWARPGGASDERILHALLVLARTARTRTLDIDVRRLAEAAAVDASTVSRRLRVLRAEGWVTCVKEAAGTRAATWELSTSDVAATQGEPAPRSSHALLDHHTHDVWANRHGLGGAAARIHWAVLNFGEPAFSVSCRSHLDLLVSLTGYTVATLRRVLRQLKSLRLIPSRTTPTRMTRAAEIIGAAGTAARRSLRHLVDRELHRWWNEEVEWRARRGKKRGVATDATMLSLPIAAPARARYGRFPTTAARRADYRTARDVVVHALDSTVHGAVAG</sequence>
<dbReference type="EMBL" id="WVBC01000044">
    <property type="protein sequence ID" value="NKT81898.1"/>
    <property type="molecule type" value="Genomic_DNA"/>
</dbReference>
<evidence type="ECO:0000256" key="1">
    <source>
        <dbReference type="SAM" id="MobiDB-lite"/>
    </source>
</evidence>
<dbReference type="AlphaFoldDB" id="A0A9Q4ZSH1"/>
<comment type="caution">
    <text evidence="3">The sequence shown here is derived from an EMBL/GenBank/DDBJ whole genome shotgun (WGS) entry which is preliminary data.</text>
</comment>
<dbReference type="InterPro" id="IPR036388">
    <property type="entry name" value="WH-like_DNA-bd_sf"/>
</dbReference>
<name>A0A9Q4ZSH1_RHOHA</name>
<evidence type="ECO:0000313" key="2">
    <source>
        <dbReference type="EMBL" id="MBM4568862.1"/>
    </source>
</evidence>